<dbReference type="Pfam" id="PF00730">
    <property type="entry name" value="HhH-GPD"/>
    <property type="match status" value="1"/>
</dbReference>
<evidence type="ECO:0000256" key="4">
    <source>
        <dbReference type="ARBA" id="ARBA00023014"/>
    </source>
</evidence>
<feature type="domain" description="HhH-GPD" evidence="5">
    <location>
        <begin position="39"/>
        <end position="198"/>
    </location>
</feature>
<evidence type="ECO:0000313" key="6">
    <source>
        <dbReference type="EMBL" id="PIW66813.1"/>
    </source>
</evidence>
<organism evidence="6 7">
    <name type="scientific">Candidatus Taenaricola geysiri</name>
    <dbReference type="NCBI Taxonomy" id="1974752"/>
    <lineage>
        <taxon>Bacteria</taxon>
        <taxon>Pseudomonadati</taxon>
        <taxon>Candidatus Omnitrophota</taxon>
        <taxon>Candidatus Taenaricola</taxon>
    </lineage>
</organism>
<evidence type="ECO:0000313" key="7">
    <source>
        <dbReference type="Proteomes" id="UP000231267"/>
    </source>
</evidence>
<keyword evidence="1" id="KW-0004">4Fe-4S</keyword>
<dbReference type="InterPro" id="IPR011257">
    <property type="entry name" value="DNA_glycosylase"/>
</dbReference>
<keyword evidence="6" id="KW-0540">Nuclease</keyword>
<dbReference type="PIRSF" id="PIRSF001435">
    <property type="entry name" value="Nth"/>
    <property type="match status" value="1"/>
</dbReference>
<evidence type="ECO:0000256" key="2">
    <source>
        <dbReference type="ARBA" id="ARBA00022723"/>
    </source>
</evidence>
<dbReference type="Gene3D" id="1.10.1670.10">
    <property type="entry name" value="Helix-hairpin-Helix base-excision DNA repair enzymes (C-terminal)"/>
    <property type="match status" value="1"/>
</dbReference>
<dbReference type="InterPro" id="IPR023170">
    <property type="entry name" value="HhH_base_excis_C"/>
</dbReference>
<dbReference type="PANTHER" id="PTHR10359:SF19">
    <property type="entry name" value="DNA REPAIR GLYCOSYLASE MJ1434-RELATED"/>
    <property type="match status" value="1"/>
</dbReference>
<reference evidence="6 7" key="1">
    <citation type="submission" date="2017-09" db="EMBL/GenBank/DDBJ databases">
        <title>Depth-based differentiation of microbial function through sediment-hosted aquifers and enrichment of novel symbionts in the deep terrestrial subsurface.</title>
        <authorList>
            <person name="Probst A.J."/>
            <person name="Ladd B."/>
            <person name="Jarett J.K."/>
            <person name="Geller-Mcgrath D.E."/>
            <person name="Sieber C.M."/>
            <person name="Emerson J.B."/>
            <person name="Anantharaman K."/>
            <person name="Thomas B.C."/>
            <person name="Malmstrom R."/>
            <person name="Stieglmeier M."/>
            <person name="Klingl A."/>
            <person name="Woyke T."/>
            <person name="Ryan C.M."/>
            <person name="Banfield J.F."/>
        </authorList>
    </citation>
    <scope>NUCLEOTIDE SEQUENCE [LARGE SCALE GENOMIC DNA]</scope>
    <source>
        <strain evidence="6">CG12_big_fil_rev_8_21_14_0_65_43_15</strain>
    </source>
</reference>
<dbReference type="CDD" id="cd00056">
    <property type="entry name" value="ENDO3c"/>
    <property type="match status" value="1"/>
</dbReference>
<dbReference type="SUPFAM" id="SSF48150">
    <property type="entry name" value="DNA-glycosylase"/>
    <property type="match status" value="1"/>
</dbReference>
<keyword evidence="6" id="KW-0378">Hydrolase</keyword>
<accession>A0A2J0LMK7</accession>
<keyword evidence="3" id="KW-0408">Iron</keyword>
<name>A0A2J0LMK7_9BACT</name>
<comment type="caution">
    <text evidence="6">The sequence shown here is derived from an EMBL/GenBank/DDBJ whole genome shotgun (WGS) entry which is preliminary data.</text>
</comment>
<dbReference type="AlphaFoldDB" id="A0A2J0LMK7"/>
<dbReference type="PANTHER" id="PTHR10359">
    <property type="entry name" value="A/G-SPECIFIC ADENINE GLYCOSYLASE/ENDONUCLEASE III"/>
    <property type="match status" value="1"/>
</dbReference>
<dbReference type="GO" id="GO:0004519">
    <property type="term" value="F:endonuclease activity"/>
    <property type="evidence" value="ECO:0007669"/>
    <property type="project" value="UniProtKB-KW"/>
</dbReference>
<dbReference type="InterPro" id="IPR003265">
    <property type="entry name" value="HhH-GPD_domain"/>
</dbReference>
<dbReference type="SMART" id="SM00478">
    <property type="entry name" value="ENDO3c"/>
    <property type="match status" value="1"/>
</dbReference>
<proteinExistence type="predicted"/>
<dbReference type="Gene3D" id="1.10.340.30">
    <property type="entry name" value="Hypothetical protein, domain 2"/>
    <property type="match status" value="1"/>
</dbReference>
<dbReference type="GO" id="GO:0051539">
    <property type="term" value="F:4 iron, 4 sulfur cluster binding"/>
    <property type="evidence" value="ECO:0007669"/>
    <property type="project" value="UniProtKB-KW"/>
</dbReference>
<dbReference type="Proteomes" id="UP000231267">
    <property type="component" value="Unassembled WGS sequence"/>
</dbReference>
<keyword evidence="4" id="KW-0411">Iron-sulfur</keyword>
<evidence type="ECO:0000256" key="1">
    <source>
        <dbReference type="ARBA" id="ARBA00022485"/>
    </source>
</evidence>
<protein>
    <submittedName>
        <fullName evidence="6">Endonuclease</fullName>
    </submittedName>
</protein>
<keyword evidence="6" id="KW-0255">Endonuclease</keyword>
<evidence type="ECO:0000256" key="3">
    <source>
        <dbReference type="ARBA" id="ARBA00023004"/>
    </source>
</evidence>
<dbReference type="GO" id="GO:0006284">
    <property type="term" value="P:base-excision repair"/>
    <property type="evidence" value="ECO:0007669"/>
    <property type="project" value="InterPro"/>
</dbReference>
<evidence type="ECO:0000259" key="5">
    <source>
        <dbReference type="SMART" id="SM00478"/>
    </source>
</evidence>
<dbReference type="GO" id="GO:0046872">
    <property type="term" value="F:metal ion binding"/>
    <property type="evidence" value="ECO:0007669"/>
    <property type="project" value="UniProtKB-KW"/>
</dbReference>
<keyword evidence="2" id="KW-0479">Metal-binding</keyword>
<gene>
    <name evidence="6" type="ORF">COW11_01250</name>
</gene>
<sequence length="216" mass="24908">MSSSQIKLFDIYNKLYKRFGSQNWWPADTDFEVVIGAILTQNTAWSNVEKAIANLKKKRLLSAKKLRALKLARLAELIRPSGYYNIKTKRIRAFLDCLFSDYNGSLKKMFKSDLSRLRQALLGINGIGPETADSIILYAANRPVFVVDAYTRRIFSRHDIIKPEATYDQIQRFFMDNLPLDRSLFNEYHALIVELGKNICKTKPRCDICPIACFVK</sequence>
<dbReference type="EMBL" id="PFGP01000027">
    <property type="protein sequence ID" value="PIW66813.1"/>
    <property type="molecule type" value="Genomic_DNA"/>
</dbReference>